<dbReference type="RefSeq" id="WP_090725664.1">
    <property type="nucleotide sequence ID" value="NZ_JBHUMJ010000003.1"/>
</dbReference>
<feature type="domain" description="HTH araC/xylS-type" evidence="9">
    <location>
        <begin position="447"/>
        <end position="545"/>
    </location>
</feature>
<dbReference type="EMBL" id="JBHUMJ010000003">
    <property type="protein sequence ID" value="MFD2701884.1"/>
    <property type="molecule type" value="Genomic_DNA"/>
</dbReference>
<evidence type="ECO:0000256" key="8">
    <source>
        <dbReference type="PROSITE-ProRule" id="PRU00169"/>
    </source>
</evidence>
<keyword evidence="3 8" id="KW-0597">Phosphoprotein</keyword>
<evidence type="ECO:0000256" key="2">
    <source>
        <dbReference type="ARBA" id="ARBA00022490"/>
    </source>
</evidence>
<dbReference type="InterPro" id="IPR051552">
    <property type="entry name" value="HptR"/>
</dbReference>
<dbReference type="CDD" id="cd17536">
    <property type="entry name" value="REC_YesN-like"/>
    <property type="match status" value="1"/>
</dbReference>
<dbReference type="Pfam" id="PF12833">
    <property type="entry name" value="HTH_18"/>
    <property type="match status" value="1"/>
</dbReference>
<dbReference type="Pfam" id="PF00072">
    <property type="entry name" value="Response_reg"/>
    <property type="match status" value="1"/>
</dbReference>
<dbReference type="InterPro" id="IPR018060">
    <property type="entry name" value="HTH_AraC"/>
</dbReference>
<gene>
    <name evidence="11" type="ORF">ACFSVM_15580</name>
</gene>
<dbReference type="SUPFAM" id="SSF46689">
    <property type="entry name" value="Homeodomain-like"/>
    <property type="match status" value="2"/>
</dbReference>
<keyword evidence="7" id="KW-0804">Transcription</keyword>
<evidence type="ECO:0000256" key="4">
    <source>
        <dbReference type="ARBA" id="ARBA00023012"/>
    </source>
</evidence>
<evidence type="ECO:0000313" key="12">
    <source>
        <dbReference type="Proteomes" id="UP001597540"/>
    </source>
</evidence>
<evidence type="ECO:0000256" key="1">
    <source>
        <dbReference type="ARBA" id="ARBA00004496"/>
    </source>
</evidence>
<reference evidence="12" key="1">
    <citation type="journal article" date="2019" name="Int. J. Syst. Evol. Microbiol.">
        <title>The Global Catalogue of Microorganisms (GCM) 10K type strain sequencing project: providing services to taxonomists for standard genome sequencing and annotation.</title>
        <authorList>
            <consortium name="The Broad Institute Genomics Platform"/>
            <consortium name="The Broad Institute Genome Sequencing Center for Infectious Disease"/>
            <person name="Wu L."/>
            <person name="Ma J."/>
        </authorList>
    </citation>
    <scope>NUCLEOTIDE SEQUENCE [LARGE SCALE GENOMIC DNA]</scope>
    <source>
        <strain evidence="12">KCTC 33849</strain>
    </source>
</reference>
<evidence type="ECO:0000259" key="10">
    <source>
        <dbReference type="PROSITE" id="PS50110"/>
    </source>
</evidence>
<dbReference type="PROSITE" id="PS01124">
    <property type="entry name" value="HTH_ARAC_FAMILY_2"/>
    <property type="match status" value="1"/>
</dbReference>
<evidence type="ECO:0000259" key="9">
    <source>
        <dbReference type="PROSITE" id="PS01124"/>
    </source>
</evidence>
<sequence>MAQLLIVDDERMVADSLAETLPWVDLNIHHVYTAYSSKEALQILATSPIEVVLTDIRMPGLSGLELIERIRELNQKTKCIIHSGHADFEYAKQAMAFQVSEYLLKPASDEEILEAVNRMLEAYRQETEALYSVESMASAIREQLPVLRSQFLDSLLAGKRWNSYELEGKLNLLRLAFQQDDSISILVVRLEEGFPTSDSQSLTLFEYAVNNIAEETFGEHFDLLSGRDQHNYLVLVAKLKQKKAAEFSELGVNSNASSTLFEQTALQLQENVKAYLKRNISLVMSSWGQFPNDVSPLYQESITIMRRNIGNDRDIFIRMSDKGFTKPYKSLRSLYETPTLNQIMDMGQREAALAKIESITRELEEHWSGSQEHMQEVFLHLGASFTYTAHQNGKPLEDLIGIDYEPFYSRQPFLSIRQLKDWALRVTSKIFDDLNKENLNAKSNTILLIQQFINDRLSEDVSLQAISDHIGMHPAYLSMLFKSQTGENLSEYIIRLKMEKAAMLLKHTNERIYQICASLGYQNPPYLIKLFKKYYGVTPQEYRDGLNGHQ</sequence>
<dbReference type="PANTHER" id="PTHR42713">
    <property type="entry name" value="HISTIDINE KINASE-RELATED"/>
    <property type="match status" value="1"/>
</dbReference>
<keyword evidence="4" id="KW-0902">Two-component regulatory system</keyword>
<evidence type="ECO:0000256" key="7">
    <source>
        <dbReference type="ARBA" id="ARBA00023163"/>
    </source>
</evidence>
<feature type="domain" description="Response regulatory" evidence="10">
    <location>
        <begin position="3"/>
        <end position="120"/>
    </location>
</feature>
<dbReference type="SMART" id="SM00342">
    <property type="entry name" value="HTH_ARAC"/>
    <property type="match status" value="1"/>
</dbReference>
<dbReference type="InterPro" id="IPR011006">
    <property type="entry name" value="CheY-like_superfamily"/>
</dbReference>
<comment type="subcellular location">
    <subcellularLocation>
        <location evidence="1">Cytoplasm</location>
    </subcellularLocation>
</comment>
<protein>
    <submittedName>
        <fullName evidence="11">Response regulator</fullName>
    </submittedName>
</protein>
<dbReference type="PROSITE" id="PS00041">
    <property type="entry name" value="HTH_ARAC_FAMILY_1"/>
    <property type="match status" value="1"/>
</dbReference>
<keyword evidence="12" id="KW-1185">Reference proteome</keyword>
<dbReference type="PANTHER" id="PTHR42713:SF3">
    <property type="entry name" value="TRANSCRIPTIONAL REGULATORY PROTEIN HPTR"/>
    <property type="match status" value="1"/>
</dbReference>
<evidence type="ECO:0000256" key="3">
    <source>
        <dbReference type="ARBA" id="ARBA00022553"/>
    </source>
</evidence>
<dbReference type="PROSITE" id="PS50110">
    <property type="entry name" value="RESPONSE_REGULATORY"/>
    <property type="match status" value="1"/>
</dbReference>
<proteinExistence type="predicted"/>
<dbReference type="SUPFAM" id="SSF52172">
    <property type="entry name" value="CheY-like"/>
    <property type="match status" value="1"/>
</dbReference>
<dbReference type="Proteomes" id="UP001597540">
    <property type="component" value="Unassembled WGS sequence"/>
</dbReference>
<keyword evidence="2" id="KW-0963">Cytoplasm</keyword>
<keyword evidence="5" id="KW-0805">Transcription regulation</keyword>
<dbReference type="SMART" id="SM00448">
    <property type="entry name" value="REC"/>
    <property type="match status" value="1"/>
</dbReference>
<dbReference type="InterPro" id="IPR001789">
    <property type="entry name" value="Sig_transdc_resp-reg_receiver"/>
</dbReference>
<dbReference type="Gene3D" id="1.10.10.60">
    <property type="entry name" value="Homeodomain-like"/>
    <property type="match status" value="2"/>
</dbReference>
<comment type="caution">
    <text evidence="11">The sequence shown here is derived from an EMBL/GenBank/DDBJ whole genome shotgun (WGS) entry which is preliminary data.</text>
</comment>
<name>A0ABW5SRE2_9BACL</name>
<evidence type="ECO:0000313" key="11">
    <source>
        <dbReference type="EMBL" id="MFD2701884.1"/>
    </source>
</evidence>
<keyword evidence="6" id="KW-0238">DNA-binding</keyword>
<organism evidence="11 12">
    <name type="scientific">Paenibacillus shunpengii</name>
    <dbReference type="NCBI Taxonomy" id="2054424"/>
    <lineage>
        <taxon>Bacteria</taxon>
        <taxon>Bacillati</taxon>
        <taxon>Bacillota</taxon>
        <taxon>Bacilli</taxon>
        <taxon>Bacillales</taxon>
        <taxon>Paenibacillaceae</taxon>
        <taxon>Paenibacillus</taxon>
    </lineage>
</organism>
<feature type="modified residue" description="4-aspartylphosphate" evidence="8">
    <location>
        <position position="55"/>
    </location>
</feature>
<dbReference type="Gene3D" id="3.40.50.2300">
    <property type="match status" value="1"/>
</dbReference>
<accession>A0ABW5SRE2</accession>
<evidence type="ECO:0000256" key="5">
    <source>
        <dbReference type="ARBA" id="ARBA00023015"/>
    </source>
</evidence>
<dbReference type="InterPro" id="IPR009057">
    <property type="entry name" value="Homeodomain-like_sf"/>
</dbReference>
<dbReference type="InterPro" id="IPR018062">
    <property type="entry name" value="HTH_AraC-typ_CS"/>
</dbReference>
<evidence type="ECO:0000256" key="6">
    <source>
        <dbReference type="ARBA" id="ARBA00023125"/>
    </source>
</evidence>